<proteinExistence type="inferred from homology"/>
<name>A0A5P2BVW8_STRVZ</name>
<dbReference type="PANTHER" id="PTHR47756:SF1">
    <property type="entry name" value="BLL0085 PROTEIN"/>
    <property type="match status" value="1"/>
</dbReference>
<dbReference type="InterPro" id="IPR014284">
    <property type="entry name" value="RNA_pol_sigma-70_dom"/>
</dbReference>
<dbReference type="EMBL" id="CP029192">
    <property type="protein sequence ID" value="QES34635.1"/>
    <property type="molecule type" value="Genomic_DNA"/>
</dbReference>
<keyword evidence="3" id="KW-0731">Sigma factor</keyword>
<dbReference type="InterPro" id="IPR007627">
    <property type="entry name" value="RNA_pol_sigma70_r2"/>
</dbReference>
<dbReference type="GO" id="GO:0016987">
    <property type="term" value="F:sigma factor activity"/>
    <property type="evidence" value="ECO:0007669"/>
    <property type="project" value="UniProtKB-KW"/>
</dbReference>
<evidence type="ECO:0000313" key="9">
    <source>
        <dbReference type="Proteomes" id="UP000322927"/>
    </source>
</evidence>
<dbReference type="GO" id="GO:0006352">
    <property type="term" value="P:DNA-templated transcription initiation"/>
    <property type="evidence" value="ECO:0007669"/>
    <property type="project" value="InterPro"/>
</dbReference>
<dbReference type="InterPro" id="IPR013325">
    <property type="entry name" value="RNA_pol_sigma_r2"/>
</dbReference>
<dbReference type="Pfam" id="PF04542">
    <property type="entry name" value="Sigma70_r2"/>
    <property type="match status" value="1"/>
</dbReference>
<protein>
    <submittedName>
        <fullName evidence="8">RNA polymerase subunit sigma-24</fullName>
    </submittedName>
</protein>
<sequence length="451" mass="48340">MAVSHPPEHPRQAAQATRQAIETVFRMESPRIIAGVTRIVRDVGIAEELAQDALVAALEQWPAQGVPDNPGAWLMATARNRAVDLVRRRERYARKLAEVGRDLETAPAQAGPLEPADPDAIDDDLLRLVFIACHPVLSTEARVALTLRLLGGLSTAEIARAMLAPEPTVAQRIVRAKRTLAARAVAFEVPYGPDRDARLGSVLEVIYLIFNEGYAATAGDDLVRPALCEDALRLARVLTALMPEESEAHGLAALLELQASRTATRTGPAGEPVLLKDQSRAHWNQMLVRRGFAALARAQATAPSPAGALGPYALQAAIAACHAHAHSYEETDWQQIATLYGLLAARAPSPVVELNRAVAVAMAQGTEAGLVLVDALTAEPVLKDYHLLPSVRGDLLERLGRTDEAHAEFERAASLARNERERELLLARAADCWAGSGRGARPAESASCEGA</sequence>
<evidence type="ECO:0000313" key="8">
    <source>
        <dbReference type="EMBL" id="QES34635.1"/>
    </source>
</evidence>
<dbReference type="PANTHER" id="PTHR47756">
    <property type="entry name" value="BLL6612 PROTEIN-RELATED"/>
    <property type="match status" value="1"/>
</dbReference>
<dbReference type="GO" id="GO:0003677">
    <property type="term" value="F:DNA binding"/>
    <property type="evidence" value="ECO:0007669"/>
    <property type="project" value="InterPro"/>
</dbReference>
<accession>A0A5P2BVW8</accession>
<feature type="domain" description="RNA polymerase sigma factor 70 region 4 type 2" evidence="6">
    <location>
        <begin position="130"/>
        <end position="180"/>
    </location>
</feature>
<dbReference type="Gene3D" id="1.10.10.10">
    <property type="entry name" value="Winged helix-like DNA-binding domain superfamily/Winged helix DNA-binding domain"/>
    <property type="match status" value="1"/>
</dbReference>
<evidence type="ECO:0000259" key="5">
    <source>
        <dbReference type="Pfam" id="PF04542"/>
    </source>
</evidence>
<dbReference type="InterPro" id="IPR013249">
    <property type="entry name" value="RNA_pol_sigma70_r4_t2"/>
</dbReference>
<keyword evidence="4" id="KW-0804">Transcription</keyword>
<dbReference type="SUPFAM" id="SSF88946">
    <property type="entry name" value="Sigma2 domain of RNA polymerase sigma factors"/>
    <property type="match status" value="1"/>
</dbReference>
<evidence type="ECO:0000256" key="4">
    <source>
        <dbReference type="ARBA" id="ARBA00023163"/>
    </source>
</evidence>
<evidence type="ECO:0000256" key="3">
    <source>
        <dbReference type="ARBA" id="ARBA00023082"/>
    </source>
</evidence>
<reference evidence="8 9" key="1">
    <citation type="submission" date="2018-05" db="EMBL/GenBank/DDBJ databases">
        <title>Streptomyces venezuelae.</title>
        <authorList>
            <person name="Kim W."/>
            <person name="Lee N."/>
            <person name="Cho B.-K."/>
        </authorList>
    </citation>
    <scope>NUCLEOTIDE SEQUENCE [LARGE SCALE GENOMIC DNA]</scope>
    <source>
        <strain evidence="8 9">ATCC 14584</strain>
    </source>
</reference>
<dbReference type="Proteomes" id="UP000322927">
    <property type="component" value="Chromosome"/>
</dbReference>
<evidence type="ECO:0000256" key="1">
    <source>
        <dbReference type="ARBA" id="ARBA00010641"/>
    </source>
</evidence>
<feature type="domain" description="DUF6596" evidence="7">
    <location>
        <begin position="198"/>
        <end position="298"/>
    </location>
</feature>
<dbReference type="Pfam" id="PF20239">
    <property type="entry name" value="DUF6596"/>
    <property type="match status" value="1"/>
</dbReference>
<dbReference type="SUPFAM" id="SSF88659">
    <property type="entry name" value="Sigma3 and sigma4 domains of RNA polymerase sigma factors"/>
    <property type="match status" value="1"/>
</dbReference>
<dbReference type="InterPro" id="IPR013324">
    <property type="entry name" value="RNA_pol_sigma_r3/r4-like"/>
</dbReference>
<dbReference type="AlphaFoldDB" id="A0A5P2BVW8"/>
<dbReference type="InterPro" id="IPR036388">
    <property type="entry name" value="WH-like_DNA-bd_sf"/>
</dbReference>
<feature type="domain" description="RNA polymerase sigma-70 region 2" evidence="5">
    <location>
        <begin position="25"/>
        <end position="91"/>
    </location>
</feature>
<gene>
    <name evidence="8" type="ORF">DEJ48_15605</name>
</gene>
<dbReference type="RefSeq" id="WP_150216723.1">
    <property type="nucleotide sequence ID" value="NZ_CP029192.1"/>
</dbReference>
<dbReference type="Pfam" id="PF08281">
    <property type="entry name" value="Sigma70_r4_2"/>
    <property type="match status" value="1"/>
</dbReference>
<organism evidence="8 9">
    <name type="scientific">Streptomyces venezuelae</name>
    <dbReference type="NCBI Taxonomy" id="54571"/>
    <lineage>
        <taxon>Bacteria</taxon>
        <taxon>Bacillati</taxon>
        <taxon>Actinomycetota</taxon>
        <taxon>Actinomycetes</taxon>
        <taxon>Kitasatosporales</taxon>
        <taxon>Streptomycetaceae</taxon>
        <taxon>Streptomyces</taxon>
    </lineage>
</organism>
<dbReference type="Gene3D" id="1.10.1740.10">
    <property type="match status" value="1"/>
</dbReference>
<dbReference type="OrthoDB" id="9780299at2"/>
<evidence type="ECO:0000259" key="6">
    <source>
        <dbReference type="Pfam" id="PF08281"/>
    </source>
</evidence>
<evidence type="ECO:0000256" key="2">
    <source>
        <dbReference type="ARBA" id="ARBA00023015"/>
    </source>
</evidence>
<keyword evidence="2" id="KW-0805">Transcription regulation</keyword>
<evidence type="ECO:0000259" key="7">
    <source>
        <dbReference type="Pfam" id="PF20239"/>
    </source>
</evidence>
<dbReference type="InterPro" id="IPR046531">
    <property type="entry name" value="DUF6596"/>
</dbReference>
<comment type="similarity">
    <text evidence="1">Belongs to the sigma-70 factor family. ECF subfamily.</text>
</comment>
<dbReference type="NCBIfam" id="TIGR02937">
    <property type="entry name" value="sigma70-ECF"/>
    <property type="match status" value="1"/>
</dbReference>